<dbReference type="Gene3D" id="3.40.50.1820">
    <property type="entry name" value="alpha/beta hydrolase"/>
    <property type="match status" value="1"/>
</dbReference>
<dbReference type="SUPFAM" id="SSF82171">
    <property type="entry name" value="DPP6 N-terminal domain-like"/>
    <property type="match status" value="1"/>
</dbReference>
<evidence type="ECO:0000256" key="9">
    <source>
        <dbReference type="SAM" id="MobiDB-lite"/>
    </source>
</evidence>
<comment type="subunit">
    <text evidence="4">Homotetramer.</text>
</comment>
<dbReference type="Gene3D" id="1.25.10.10">
    <property type="entry name" value="Leucine-rich Repeat Variant"/>
    <property type="match status" value="1"/>
</dbReference>
<feature type="domain" description="Acylamino-acid-releasing enzyme N-terminal" evidence="13">
    <location>
        <begin position="517"/>
        <end position="904"/>
    </location>
</feature>
<evidence type="ECO:0000259" key="10">
    <source>
        <dbReference type="Pfam" id="PF00326"/>
    </source>
</evidence>
<accession>A0ABV0TVW5</accession>
<dbReference type="Pfam" id="PF05004">
    <property type="entry name" value="IFRD"/>
    <property type="match status" value="1"/>
</dbReference>
<evidence type="ECO:0000259" key="11">
    <source>
        <dbReference type="Pfam" id="PF04836"/>
    </source>
</evidence>
<feature type="compositionally biased region" description="Basic and acidic residues" evidence="9">
    <location>
        <begin position="1157"/>
        <end position="1176"/>
    </location>
</feature>
<dbReference type="InterPro" id="IPR045550">
    <property type="entry name" value="AARE_N"/>
</dbReference>
<feature type="domain" description="Interferon-related developmental regulator N-terminal" evidence="12">
    <location>
        <begin position="43"/>
        <end position="342"/>
    </location>
</feature>
<dbReference type="InterPro" id="IPR007701">
    <property type="entry name" value="Interferon-rel_develop_reg_N"/>
</dbReference>
<evidence type="ECO:0000313" key="15">
    <source>
        <dbReference type="Proteomes" id="UP001482620"/>
    </source>
</evidence>
<dbReference type="Proteomes" id="UP001482620">
    <property type="component" value="Unassembled WGS sequence"/>
</dbReference>
<feature type="domain" description="Peptidase S9 prolyl oligopeptidase catalytic" evidence="10">
    <location>
        <begin position="970"/>
        <end position="1165"/>
    </location>
</feature>
<reference evidence="14 15" key="1">
    <citation type="submission" date="2021-06" db="EMBL/GenBank/DDBJ databases">
        <authorList>
            <person name="Palmer J.M."/>
        </authorList>
    </citation>
    <scope>NUCLEOTIDE SEQUENCE [LARGE SCALE GENOMIC DNA]</scope>
    <source>
        <strain evidence="15">if_2019</strain>
        <tissue evidence="14">Muscle</tissue>
    </source>
</reference>
<dbReference type="InterPro" id="IPR011989">
    <property type="entry name" value="ARM-like"/>
</dbReference>
<dbReference type="Pfam" id="PF04836">
    <property type="entry name" value="IFRD_C"/>
    <property type="match status" value="1"/>
</dbReference>
<evidence type="ECO:0000256" key="4">
    <source>
        <dbReference type="ARBA" id="ARBA00011881"/>
    </source>
</evidence>
<gene>
    <name evidence="14" type="ORF">ILYODFUR_003947</name>
</gene>
<evidence type="ECO:0000256" key="6">
    <source>
        <dbReference type="ARBA" id="ARBA00018421"/>
    </source>
</evidence>
<evidence type="ECO:0000256" key="7">
    <source>
        <dbReference type="ARBA" id="ARBA00022490"/>
    </source>
</evidence>
<dbReference type="InterPro" id="IPR011042">
    <property type="entry name" value="6-blade_b-propeller_TolB-like"/>
</dbReference>
<feature type="region of interest" description="Disordered" evidence="9">
    <location>
        <begin position="1157"/>
        <end position="1218"/>
    </location>
</feature>
<name>A0ABV0TVW5_9TELE</name>
<dbReference type="InterPro" id="IPR006921">
    <property type="entry name" value="Interferon-rel_develop_reg_C"/>
</dbReference>
<comment type="caution">
    <text evidence="14">The sequence shown here is derived from an EMBL/GenBank/DDBJ whole genome shotgun (WGS) entry which is preliminary data.</text>
</comment>
<dbReference type="InterPro" id="IPR029058">
    <property type="entry name" value="AB_hydrolase_fold"/>
</dbReference>
<dbReference type="Gene3D" id="2.120.10.30">
    <property type="entry name" value="TolB, C-terminal domain"/>
    <property type="match status" value="1"/>
</dbReference>
<dbReference type="SUPFAM" id="SSF53474">
    <property type="entry name" value="alpha/beta-Hydrolases"/>
    <property type="match status" value="1"/>
</dbReference>
<evidence type="ECO:0000256" key="5">
    <source>
        <dbReference type="ARBA" id="ARBA00012917"/>
    </source>
</evidence>
<feature type="region of interest" description="Disordered" evidence="9">
    <location>
        <begin position="53"/>
        <end position="75"/>
    </location>
</feature>
<dbReference type="InterPro" id="IPR001375">
    <property type="entry name" value="Peptidase_S9_cat"/>
</dbReference>
<comment type="similarity">
    <text evidence="3">Belongs to the peptidase S9C family.</text>
</comment>
<keyword evidence="8" id="KW-0378">Hydrolase</keyword>
<dbReference type="EC" id="3.4.19.1" evidence="5"/>
<dbReference type="Pfam" id="PF00326">
    <property type="entry name" value="Peptidase_S9"/>
    <property type="match status" value="1"/>
</dbReference>
<dbReference type="PANTHER" id="PTHR42776:SF1">
    <property type="entry name" value="ACYLAMINO-ACID-RELEASING ENZYME"/>
    <property type="match status" value="1"/>
</dbReference>
<evidence type="ECO:0000259" key="13">
    <source>
        <dbReference type="Pfam" id="PF19283"/>
    </source>
</evidence>
<comment type="catalytic activity">
    <reaction evidence="1">
        <text>Cleavage of an N-acetyl or N-formyl amino acid from the N-terminus of a polypeptide.</text>
        <dbReference type="EC" id="3.4.19.1"/>
    </reaction>
</comment>
<protein>
    <recommendedName>
        <fullName evidence="6">Acylamino-acid-releasing enzyme</fullName>
        <ecNumber evidence="5">3.4.19.1</ecNumber>
    </recommendedName>
</protein>
<keyword evidence="15" id="KW-1185">Reference proteome</keyword>
<evidence type="ECO:0000313" key="14">
    <source>
        <dbReference type="EMBL" id="MEQ2235597.1"/>
    </source>
</evidence>
<evidence type="ECO:0000256" key="8">
    <source>
        <dbReference type="ARBA" id="ARBA00022801"/>
    </source>
</evidence>
<dbReference type="PANTHER" id="PTHR42776">
    <property type="entry name" value="SERINE PEPTIDASE S9 FAMILY MEMBER"/>
    <property type="match status" value="1"/>
</dbReference>
<feature type="domain" description="Interferon-related developmental regulator C-terminal" evidence="11">
    <location>
        <begin position="387"/>
        <end position="440"/>
    </location>
</feature>
<sequence>MTNVECELAGSHGVAFTDRTKGVKNGMKGESAASDEELTSDILSHYSSASETASVLEEGTGGEQVDEQTAQEETEDKLKQCIDNLMDRSAKTRLAALESLQQAFSSRVLYDFLTGQRLTVCDCLERSLKKGGGAEQAAAATVFTLLCIQLGGGDEAEEGFKSLRPILTSILNDNSANIAARQSCAMTLGMCCYVSTAEGGEDLVKILALLESVFTSSYPNREGTLPSPKPGMPGLHTAALQAWSLLVTLCPASKLTELLELHLPKLQACLQSSDVNYRIAVGETIALLVELGRDIDEEFEVEDSEGLCECLKSLATDGNKHRAKNDRRKQRSIFREVLHYIENEDFTEERIRFGMESVYIDGWMRKRIYDAFKEILESGVRHHLQYNQLLRDIFGLGPPLILDAATIKGNKISRAEKHLFNSAAFKARTKLRNKVRDKRADVISRRQLLLSRNTVIRLVSYALWLVVSCVLPQTRMDSDQITGVYGKVSGLPAPVSAHVSEEQLPEVRIYTVTAEWIQSDLVQSSRLRYSQQWTLIADSNNHQSIRTVLPPGPCAPVSGELLSELSPVHGLRAVVRETGSQQLLEIWDRHGLRKCLNLSALNIHGRVYDDSQFGCLSWSECERKLLYVAESSRSSSAETRSRESTSRKDRSVYREDWGEALTGKSVPVLCVVDLHHGAVDVLQGVPPDVSPGQALWAPGSQSVFFVGWCLEPFRLGLKFCSNRRSALFRLSLDGHCECISGDNLSVSCPRLSPDGSMLIYLQGRVFGPHNQCHSVQQLDLKSWKTSTLLDVVSRPQAGEFAGVYEALPSHCWSADGQKVVFSSAVRNWKDVFMLDRRTKKVTSLSDNLSDLSKVYGSWKLLTLQRDLMVVCCSSPNSPPTLRVGFLPSAGETVTWRTLQQPVMTFDYPWKVLDVTPPSEEDNRCYPGLDFGAVLVKPSRLICETRTPLVVFIHGGPHSQFPAEWNSTTAGLVELGFAVLMVNYRGSTGFGQDSILSLIGQIGSQDVQDVQRAVMAALQSDKTLDPKRLAVIGGSHGGFLSCHMIGQYPDFYRACAARNPVINAATLLGTSDIVDWRYTSAGFHFSYDNIPTAETLAAMLQKSPITHAALIKAPVLLMLGGKDRRVSPHQGLELYKVLKSRGSPVRLLWFPEDGHSLSRVDTQRHGENHQPQEHTTHQEPLSRQAPQYKAKRPTANTKPRYVRPAAPTHDGKSHTSPQWENQTWVIKRWKKKRNRHAPNYFQLYWREKEIPLEMFSSITVEEAPS</sequence>
<keyword evidence="7" id="KW-0963">Cytoplasm</keyword>
<evidence type="ECO:0000259" key="12">
    <source>
        <dbReference type="Pfam" id="PF05004"/>
    </source>
</evidence>
<comment type="subcellular location">
    <subcellularLocation>
        <location evidence="2">Cytoplasm</location>
    </subcellularLocation>
</comment>
<dbReference type="InterPro" id="IPR016024">
    <property type="entry name" value="ARM-type_fold"/>
</dbReference>
<evidence type="ECO:0000256" key="1">
    <source>
        <dbReference type="ARBA" id="ARBA00000721"/>
    </source>
</evidence>
<evidence type="ECO:0000256" key="2">
    <source>
        <dbReference type="ARBA" id="ARBA00004496"/>
    </source>
</evidence>
<evidence type="ECO:0000256" key="3">
    <source>
        <dbReference type="ARBA" id="ARBA00010040"/>
    </source>
</evidence>
<dbReference type="EMBL" id="JAHRIQ010046551">
    <property type="protein sequence ID" value="MEQ2235597.1"/>
    <property type="molecule type" value="Genomic_DNA"/>
</dbReference>
<organism evidence="14 15">
    <name type="scientific">Ilyodon furcidens</name>
    <name type="common">goldbreast splitfin</name>
    <dbReference type="NCBI Taxonomy" id="33524"/>
    <lineage>
        <taxon>Eukaryota</taxon>
        <taxon>Metazoa</taxon>
        <taxon>Chordata</taxon>
        <taxon>Craniata</taxon>
        <taxon>Vertebrata</taxon>
        <taxon>Euteleostomi</taxon>
        <taxon>Actinopterygii</taxon>
        <taxon>Neopterygii</taxon>
        <taxon>Teleostei</taxon>
        <taxon>Neoteleostei</taxon>
        <taxon>Acanthomorphata</taxon>
        <taxon>Ovalentaria</taxon>
        <taxon>Atherinomorphae</taxon>
        <taxon>Cyprinodontiformes</taxon>
        <taxon>Goodeidae</taxon>
        <taxon>Ilyodon</taxon>
    </lineage>
</organism>
<proteinExistence type="inferred from homology"/>
<dbReference type="SUPFAM" id="SSF48371">
    <property type="entry name" value="ARM repeat"/>
    <property type="match status" value="1"/>
</dbReference>
<dbReference type="Pfam" id="PF19283">
    <property type="entry name" value="APEH_N"/>
    <property type="match status" value="1"/>
</dbReference>
<feature type="compositionally biased region" description="Acidic residues" evidence="9">
    <location>
        <begin position="64"/>
        <end position="75"/>
    </location>
</feature>